<evidence type="ECO:0000313" key="10">
    <source>
        <dbReference type="EMBL" id="TCO89145.1"/>
    </source>
</evidence>
<dbReference type="GeneID" id="94548997"/>
<dbReference type="GO" id="GO:0043571">
    <property type="term" value="P:maintenance of CRISPR repeat elements"/>
    <property type="evidence" value="ECO:0007669"/>
    <property type="project" value="UniProtKB-UniRule"/>
</dbReference>
<evidence type="ECO:0000256" key="1">
    <source>
        <dbReference type="ARBA" id="ARBA00001946"/>
    </source>
</evidence>
<dbReference type="NCBIfam" id="TIGR01573">
    <property type="entry name" value="cas2"/>
    <property type="match status" value="1"/>
</dbReference>
<comment type="subunit">
    <text evidence="9">Homodimer, forms a heterotetramer with a Cas1 homodimer.</text>
</comment>
<dbReference type="PANTHER" id="PTHR34405:SF3">
    <property type="entry name" value="CRISPR-ASSOCIATED ENDORIBONUCLEASE CAS2 3"/>
    <property type="match status" value="1"/>
</dbReference>
<feature type="binding site" evidence="9">
    <location>
        <position position="17"/>
    </location>
    <ligand>
        <name>Mg(2+)</name>
        <dbReference type="ChEBI" id="CHEBI:18420"/>
        <note>catalytic</note>
    </ligand>
</feature>
<protein>
    <recommendedName>
        <fullName evidence="9">CRISPR-associated endoribonuclease Cas2</fullName>
        <ecNumber evidence="9">3.1.-.-</ecNumber>
    </recommendedName>
</protein>
<dbReference type="GO" id="GO:0004521">
    <property type="term" value="F:RNA endonuclease activity"/>
    <property type="evidence" value="ECO:0007669"/>
    <property type="project" value="InterPro"/>
</dbReference>
<dbReference type="OrthoDB" id="9798176at2"/>
<evidence type="ECO:0000313" key="13">
    <source>
        <dbReference type="Proteomes" id="UP000396835"/>
    </source>
</evidence>
<accession>A0A2R3MTU4</accession>
<evidence type="ECO:0000313" key="11">
    <source>
        <dbReference type="EMBL" id="VFB13842.1"/>
    </source>
</evidence>
<evidence type="ECO:0000313" key="12">
    <source>
        <dbReference type="Proteomes" id="UP000295600"/>
    </source>
</evidence>
<evidence type="ECO:0000256" key="2">
    <source>
        <dbReference type="ARBA" id="ARBA00009959"/>
    </source>
</evidence>
<dbReference type="CDD" id="cd09725">
    <property type="entry name" value="Cas2_I_II_III"/>
    <property type="match status" value="1"/>
</dbReference>
<keyword evidence="7 9" id="KW-0460">Magnesium</keyword>
<dbReference type="RefSeq" id="WP_106069897.1">
    <property type="nucleotide sequence ID" value="NZ_CAACYH010000004.1"/>
</dbReference>
<comment type="similarity">
    <text evidence="2 9">Belongs to the CRISPR-associated endoribonuclease Cas2 protein family.</text>
</comment>
<evidence type="ECO:0000256" key="4">
    <source>
        <dbReference type="ARBA" id="ARBA00022723"/>
    </source>
</evidence>
<keyword evidence="6 9" id="KW-0378">Hydrolase</keyword>
<dbReference type="Gene3D" id="3.30.70.240">
    <property type="match status" value="1"/>
</dbReference>
<proteinExistence type="inferred from homology"/>
<keyword evidence="5 9" id="KW-0255">Endonuclease</keyword>
<dbReference type="EMBL" id="CAACYH010000004">
    <property type="protein sequence ID" value="VFB13842.1"/>
    <property type="molecule type" value="Genomic_DNA"/>
</dbReference>
<dbReference type="EMBL" id="SLXB01000022">
    <property type="protein sequence ID" value="TCO89145.1"/>
    <property type="molecule type" value="Genomic_DNA"/>
</dbReference>
<reference evidence="11 13" key="1">
    <citation type="submission" date="2019-02" db="EMBL/GenBank/DDBJ databases">
        <authorList>
            <consortium name="Pathogen Informatics"/>
        </authorList>
    </citation>
    <scope>NUCLEOTIDE SEQUENCE [LARGE SCALE GENOMIC DNA]</scope>
    <source>
        <strain evidence="11 13">3012STDY7078512</strain>
    </source>
</reference>
<evidence type="ECO:0000256" key="3">
    <source>
        <dbReference type="ARBA" id="ARBA00022722"/>
    </source>
</evidence>
<evidence type="ECO:0000256" key="5">
    <source>
        <dbReference type="ARBA" id="ARBA00022759"/>
    </source>
</evidence>
<evidence type="ECO:0000256" key="7">
    <source>
        <dbReference type="ARBA" id="ARBA00022842"/>
    </source>
</evidence>
<comment type="function">
    <text evidence="9">CRISPR (clustered regularly interspaced short palindromic repeat), is an adaptive immune system that provides protection against mobile genetic elements (viruses, transposable elements and conjugative plasmids). CRISPR clusters contain sequences complementary to antecedent mobile elements and target invading nucleic acids. CRISPR clusters are transcribed and processed into CRISPR RNA (crRNA). Functions as a ssRNA-specific endoribonuclease. Involved in the integration of spacer DNA into the CRISPR cassette.</text>
</comment>
<organism evidence="10 12">
    <name type="scientific">Prevotella heparinolytica</name>
    <dbReference type="NCBI Taxonomy" id="28113"/>
    <lineage>
        <taxon>Bacteria</taxon>
        <taxon>Pseudomonadati</taxon>
        <taxon>Bacteroidota</taxon>
        <taxon>Bacteroidia</taxon>
        <taxon>Bacteroidales</taxon>
        <taxon>Bacteroidaceae</taxon>
        <taxon>Bacteroides</taxon>
    </lineage>
</organism>
<dbReference type="HAMAP" id="MF_01471">
    <property type="entry name" value="Cas2"/>
    <property type="match status" value="1"/>
</dbReference>
<dbReference type="KEGG" id="bhf:C3V43_11270"/>
<dbReference type="AlphaFoldDB" id="A0A2R3MTU4"/>
<dbReference type="Proteomes" id="UP000396835">
    <property type="component" value="Unassembled WGS sequence"/>
</dbReference>
<dbReference type="InterPro" id="IPR021127">
    <property type="entry name" value="CRISPR_associated_Cas2"/>
</dbReference>
<dbReference type="PANTHER" id="PTHR34405">
    <property type="entry name" value="CRISPR-ASSOCIATED ENDORIBONUCLEASE CAS2"/>
    <property type="match status" value="1"/>
</dbReference>
<keyword evidence="4 9" id="KW-0479">Metal-binding</keyword>
<dbReference type="InterPro" id="IPR019199">
    <property type="entry name" value="Virulence_VapD/CRISPR_Cas2"/>
</dbReference>
<name>A0A2R3MTU4_9BACE</name>
<evidence type="ECO:0000256" key="9">
    <source>
        <dbReference type="HAMAP-Rule" id="MF_01471"/>
    </source>
</evidence>
<evidence type="ECO:0000256" key="8">
    <source>
        <dbReference type="ARBA" id="ARBA00023118"/>
    </source>
</evidence>
<dbReference type="SUPFAM" id="SSF143430">
    <property type="entry name" value="TTP0101/SSO1404-like"/>
    <property type="match status" value="1"/>
</dbReference>
<dbReference type="GO" id="GO:0046872">
    <property type="term" value="F:metal ion binding"/>
    <property type="evidence" value="ECO:0007669"/>
    <property type="project" value="UniProtKB-UniRule"/>
</dbReference>
<dbReference type="GO" id="GO:0051607">
    <property type="term" value="P:defense response to virus"/>
    <property type="evidence" value="ECO:0007669"/>
    <property type="project" value="UniProtKB-UniRule"/>
</dbReference>
<keyword evidence="3 9" id="KW-0540">Nuclease</keyword>
<reference evidence="10 12" key="2">
    <citation type="submission" date="2019-03" db="EMBL/GenBank/DDBJ databases">
        <title>Genomic Encyclopedia of Type Strains, Phase IV (KMG-IV): sequencing the most valuable type-strain genomes for metagenomic binning, comparative biology and taxonomic classification.</title>
        <authorList>
            <person name="Goeker M."/>
        </authorList>
    </citation>
    <scope>NUCLEOTIDE SEQUENCE [LARGE SCALE GENOMIC DNA]</scope>
    <source>
        <strain evidence="10 12">DSM 23917</strain>
    </source>
</reference>
<comment type="cofactor">
    <cofactor evidence="1 9">
        <name>Mg(2+)</name>
        <dbReference type="ChEBI" id="CHEBI:18420"/>
    </cofactor>
</comment>
<dbReference type="Proteomes" id="UP000295600">
    <property type="component" value="Unassembled WGS sequence"/>
</dbReference>
<dbReference type="EC" id="3.1.-.-" evidence="9"/>
<gene>
    <name evidence="9" type="primary">cas2</name>
    <name evidence="10" type="ORF">EV202_12229</name>
    <name evidence="11" type="ORF">NCTC7812_01372</name>
</gene>
<keyword evidence="8 9" id="KW-0051">Antiviral defense</keyword>
<sequence length="99" mass="11612">MVKKVTARKRFVVVAYDIADEKRRNRVVKILEAGGVRINYSVFECFLTESRLAKLQEQIADVIEKQSDTVVYYLLCVNCYTKIVYQPDRRHPPETVRMV</sequence>
<dbReference type="Pfam" id="PF09827">
    <property type="entry name" value="CRISPR_Cas2"/>
    <property type="match status" value="1"/>
</dbReference>
<evidence type="ECO:0000256" key="6">
    <source>
        <dbReference type="ARBA" id="ARBA00022801"/>
    </source>
</evidence>
<dbReference type="GO" id="GO:0016787">
    <property type="term" value="F:hydrolase activity"/>
    <property type="evidence" value="ECO:0007669"/>
    <property type="project" value="UniProtKB-KW"/>
</dbReference>